<reference evidence="4 5" key="1">
    <citation type="journal article" date="2016" name="Nat. Commun.">
        <title>Thousands of microbial genomes shed light on interconnected biogeochemical processes in an aquifer system.</title>
        <authorList>
            <person name="Anantharaman K."/>
            <person name="Brown C.T."/>
            <person name="Hug L.A."/>
            <person name="Sharon I."/>
            <person name="Castelle C.J."/>
            <person name="Probst A.J."/>
            <person name="Thomas B.C."/>
            <person name="Singh A."/>
            <person name="Wilkins M.J."/>
            <person name="Karaoz U."/>
            <person name="Brodie E.L."/>
            <person name="Williams K.H."/>
            <person name="Hubbard S.S."/>
            <person name="Banfield J.F."/>
        </authorList>
    </citation>
    <scope>NUCLEOTIDE SEQUENCE [LARGE SCALE GENOMIC DNA]</scope>
</reference>
<evidence type="ECO:0000256" key="3">
    <source>
        <dbReference type="HAMAP-Rule" id="MF_00023"/>
    </source>
</evidence>
<evidence type="ECO:0000256" key="1">
    <source>
        <dbReference type="ARBA" id="ARBA00022490"/>
    </source>
</evidence>
<dbReference type="Gene3D" id="2.40.280.10">
    <property type="match status" value="1"/>
</dbReference>
<dbReference type="GO" id="GO:0070929">
    <property type="term" value="P:trans-translation"/>
    <property type="evidence" value="ECO:0007669"/>
    <property type="project" value="UniProtKB-UniRule"/>
</dbReference>
<comment type="function">
    <text evidence="3">Required for rescue of stalled ribosomes mediated by trans-translation. Binds to transfer-messenger RNA (tmRNA), required for stable association of tmRNA with ribosomes. tmRNA and SmpB together mimic tRNA shape, replacing the anticodon stem-loop with SmpB. tmRNA is encoded by the ssrA gene; the 2 termini fold to resemble tRNA(Ala) and it encodes a 'tag peptide', a short internal open reading frame. During trans-translation Ala-aminoacylated tmRNA acts like a tRNA, entering the A-site of stalled ribosomes, displacing the stalled mRNA. The ribosome then switches to translate the ORF on the tmRNA; the nascent peptide is terminated with the 'tag peptide' encoded by the tmRNA and targeted for degradation. The ribosome is freed to recommence translation, which seems to be the essential function of trans-translation.</text>
</comment>
<dbReference type="InterPro" id="IPR020081">
    <property type="entry name" value="SsrA-bd_prot_CS"/>
</dbReference>
<dbReference type="CDD" id="cd09294">
    <property type="entry name" value="SmpB"/>
    <property type="match status" value="1"/>
</dbReference>
<comment type="similarity">
    <text evidence="3">Belongs to the SmpB family.</text>
</comment>
<dbReference type="PANTHER" id="PTHR30308">
    <property type="entry name" value="TMRNA-BINDING COMPONENT OF TRANS-TRANSLATION TAGGING COMPLEX"/>
    <property type="match status" value="1"/>
</dbReference>
<dbReference type="GO" id="GO:0070930">
    <property type="term" value="P:trans-translation-dependent protein tagging"/>
    <property type="evidence" value="ECO:0007669"/>
    <property type="project" value="TreeGrafter"/>
</dbReference>
<dbReference type="NCBIfam" id="NF003843">
    <property type="entry name" value="PRK05422.1"/>
    <property type="match status" value="1"/>
</dbReference>
<accession>A0A1F7XZ30</accession>
<dbReference type="SUPFAM" id="SSF74982">
    <property type="entry name" value="Small protein B (SmpB)"/>
    <property type="match status" value="1"/>
</dbReference>
<dbReference type="EMBL" id="MGGE01000045">
    <property type="protein sequence ID" value="OGM20293.1"/>
    <property type="molecule type" value="Genomic_DNA"/>
</dbReference>
<gene>
    <name evidence="3" type="primary">smpB</name>
    <name evidence="4" type="ORF">A2714_05095</name>
</gene>
<dbReference type="AlphaFoldDB" id="A0A1F7XZ30"/>
<comment type="subcellular location">
    <subcellularLocation>
        <location evidence="3">Cytoplasm</location>
    </subcellularLocation>
    <text evidence="3">The tmRNA-SmpB complex associates with stalled 70S ribosomes.</text>
</comment>
<dbReference type="HAMAP" id="MF_00023">
    <property type="entry name" value="SmpB"/>
    <property type="match status" value="1"/>
</dbReference>
<organism evidence="4 5">
    <name type="scientific">Candidatus Woesebacteria bacterium RIFCSPHIGHO2_01_FULL_38_9</name>
    <dbReference type="NCBI Taxonomy" id="1802492"/>
    <lineage>
        <taxon>Bacteria</taxon>
        <taxon>Candidatus Woeseibacteriota</taxon>
    </lineage>
</organism>
<dbReference type="PANTHER" id="PTHR30308:SF2">
    <property type="entry name" value="SSRA-BINDING PROTEIN"/>
    <property type="match status" value="1"/>
</dbReference>
<name>A0A1F7XZ30_9BACT</name>
<evidence type="ECO:0000256" key="2">
    <source>
        <dbReference type="ARBA" id="ARBA00022884"/>
    </source>
</evidence>
<dbReference type="InterPro" id="IPR000037">
    <property type="entry name" value="SsrA-bd_prot"/>
</dbReference>
<dbReference type="GO" id="GO:0003723">
    <property type="term" value="F:RNA binding"/>
    <property type="evidence" value="ECO:0007669"/>
    <property type="project" value="UniProtKB-UniRule"/>
</dbReference>
<dbReference type="NCBIfam" id="TIGR00086">
    <property type="entry name" value="smpB"/>
    <property type="match status" value="1"/>
</dbReference>
<evidence type="ECO:0000313" key="5">
    <source>
        <dbReference type="Proteomes" id="UP000178419"/>
    </source>
</evidence>
<keyword evidence="1 3" id="KW-0963">Cytoplasm</keyword>
<keyword evidence="2 3" id="KW-0694">RNA-binding</keyword>
<sequence>MQVINRKAKFNYQLIEKFEAGMVLSGSEVKSIKEGHIDISNAFAKIINGELFLINANIPIANGLNHDPSRMRKLLMHKNEIISIEGKIKQKKLTLVPTKVYTRGPLIKAEVALAKTKRKFEKKELIKKRDIKRDIERELRGKSLD</sequence>
<comment type="caution">
    <text evidence="4">The sequence shown here is derived from an EMBL/GenBank/DDBJ whole genome shotgun (WGS) entry which is preliminary data.</text>
</comment>
<dbReference type="PROSITE" id="PS01317">
    <property type="entry name" value="SSRP"/>
    <property type="match status" value="1"/>
</dbReference>
<proteinExistence type="inferred from homology"/>
<protein>
    <recommendedName>
        <fullName evidence="3">SsrA-binding protein</fullName>
    </recommendedName>
    <alternativeName>
        <fullName evidence="3">Small protein B</fullName>
    </alternativeName>
</protein>
<dbReference type="Pfam" id="PF01668">
    <property type="entry name" value="SmpB"/>
    <property type="match status" value="1"/>
</dbReference>
<evidence type="ECO:0000313" key="4">
    <source>
        <dbReference type="EMBL" id="OGM20293.1"/>
    </source>
</evidence>
<dbReference type="GO" id="GO:0005829">
    <property type="term" value="C:cytosol"/>
    <property type="evidence" value="ECO:0007669"/>
    <property type="project" value="TreeGrafter"/>
</dbReference>
<dbReference type="Proteomes" id="UP000178419">
    <property type="component" value="Unassembled WGS sequence"/>
</dbReference>
<dbReference type="InterPro" id="IPR023620">
    <property type="entry name" value="SmpB"/>
</dbReference>